<keyword evidence="3" id="KW-1185">Reference proteome</keyword>
<comment type="caution">
    <text evidence="2">The sequence shown here is derived from an EMBL/GenBank/DDBJ whole genome shotgun (WGS) entry which is preliminary data.</text>
</comment>
<dbReference type="AlphaFoldDB" id="A0AAN7KHL8"/>
<gene>
    <name evidence="2" type="ORF">SAY86_008708</name>
</gene>
<name>A0AAN7KHL8_TRANT</name>
<sequence length="155" mass="18550">MPPHWIGYMHGKRSFTMKSRYTYIASEASELVRKTYDLKCKHLRHVEWKRERSEQIDRTRAVVKDLYSRIKVAIHIIDSISKRIEEIRDRELQHRQITINLETELNSLSSSFSKWVNAQKSYLQAIYNWLEKCVLMLQKTSRRLAEGREGLRLLS</sequence>
<protein>
    <recommendedName>
        <fullName evidence="1">DUF632 domain-containing protein</fullName>
    </recommendedName>
</protein>
<dbReference type="Proteomes" id="UP001346149">
    <property type="component" value="Unassembled WGS sequence"/>
</dbReference>
<proteinExistence type="predicted"/>
<organism evidence="2 3">
    <name type="scientific">Trapa natans</name>
    <name type="common">Water chestnut</name>
    <dbReference type="NCBI Taxonomy" id="22666"/>
    <lineage>
        <taxon>Eukaryota</taxon>
        <taxon>Viridiplantae</taxon>
        <taxon>Streptophyta</taxon>
        <taxon>Embryophyta</taxon>
        <taxon>Tracheophyta</taxon>
        <taxon>Spermatophyta</taxon>
        <taxon>Magnoliopsida</taxon>
        <taxon>eudicotyledons</taxon>
        <taxon>Gunneridae</taxon>
        <taxon>Pentapetalae</taxon>
        <taxon>rosids</taxon>
        <taxon>malvids</taxon>
        <taxon>Myrtales</taxon>
        <taxon>Lythraceae</taxon>
        <taxon>Trapa</taxon>
    </lineage>
</organism>
<dbReference type="Pfam" id="PF04782">
    <property type="entry name" value="DUF632"/>
    <property type="match status" value="1"/>
</dbReference>
<reference evidence="2 3" key="1">
    <citation type="journal article" date="2023" name="Hortic Res">
        <title>Pangenome of water caltrop reveals structural variations and asymmetric subgenome divergence after allopolyploidization.</title>
        <authorList>
            <person name="Zhang X."/>
            <person name="Chen Y."/>
            <person name="Wang L."/>
            <person name="Yuan Y."/>
            <person name="Fang M."/>
            <person name="Shi L."/>
            <person name="Lu R."/>
            <person name="Comes H.P."/>
            <person name="Ma Y."/>
            <person name="Chen Y."/>
            <person name="Huang G."/>
            <person name="Zhou Y."/>
            <person name="Zheng Z."/>
            <person name="Qiu Y."/>
        </authorList>
    </citation>
    <scope>NUCLEOTIDE SEQUENCE [LARGE SCALE GENOMIC DNA]</scope>
    <source>
        <strain evidence="2">F231</strain>
    </source>
</reference>
<evidence type="ECO:0000313" key="3">
    <source>
        <dbReference type="Proteomes" id="UP001346149"/>
    </source>
</evidence>
<dbReference type="PANTHER" id="PTHR21450:SF6">
    <property type="entry name" value="EXPRESSED PROTEIN"/>
    <property type="match status" value="1"/>
</dbReference>
<evidence type="ECO:0000313" key="2">
    <source>
        <dbReference type="EMBL" id="KAK4762940.1"/>
    </source>
</evidence>
<evidence type="ECO:0000259" key="1">
    <source>
        <dbReference type="Pfam" id="PF04782"/>
    </source>
</evidence>
<dbReference type="EMBL" id="JAXQNO010000024">
    <property type="protein sequence ID" value="KAK4762940.1"/>
    <property type="molecule type" value="Genomic_DNA"/>
</dbReference>
<feature type="domain" description="DUF632" evidence="1">
    <location>
        <begin position="28"/>
        <end position="94"/>
    </location>
</feature>
<dbReference type="InterPro" id="IPR006867">
    <property type="entry name" value="DUF632"/>
</dbReference>
<dbReference type="PANTHER" id="PTHR21450">
    <property type="entry name" value="PROTEIN ALTERED PHOSPHATE STARVATION RESPONSE 1"/>
    <property type="match status" value="1"/>
</dbReference>
<accession>A0AAN7KHL8</accession>